<evidence type="ECO:0000313" key="4">
    <source>
        <dbReference type="Proteomes" id="UP000199514"/>
    </source>
</evidence>
<dbReference type="Pfam" id="PF01757">
    <property type="entry name" value="Acyl_transf_3"/>
    <property type="match status" value="1"/>
</dbReference>
<keyword evidence="3" id="KW-0378">Hydrolase</keyword>
<feature type="transmembrane region" description="Helical" evidence="1">
    <location>
        <begin position="68"/>
        <end position="93"/>
    </location>
</feature>
<sequence>MNKLQQINKFCLEKLARVTANKAFIPEIDGLRFFAIITVVIYHLNTAVHRASKNIIETDFFSSIIHKGSLGVSVFFAISGFILSLPFAQHYLIKTKKVNIKDYFLRRLTRLEPPYILILGLFFVAQIILGFYTFGQIFPNLIASLFYVHSIIYNKWSIVNPVAWSLEVEVQFYILAPLLATLFAIKNRQLRRIVILLLIVIGAVLPLVFKEQIEFFHLRKSIFVYFYAFFAGFLFTELFVQYRQFFTGSKVYWADGLGIMAVIILFLSYHVNDSLIAPVIFSLAIVVFFVAVFKGVLFNYIFTRPWIATIGGMCYTIYLIHYALIIGLVSNTKFFFLTQYSLSVNVLIQAIIILPILFLVSALFFVAVEKPCMYKDWPAQLKNKVQRFFYANY</sequence>
<dbReference type="InterPro" id="IPR002656">
    <property type="entry name" value="Acyl_transf_3_dom"/>
</dbReference>
<feature type="transmembrane region" description="Helical" evidence="1">
    <location>
        <begin position="193"/>
        <end position="209"/>
    </location>
</feature>
<evidence type="ECO:0000259" key="2">
    <source>
        <dbReference type="Pfam" id="PF01757"/>
    </source>
</evidence>
<keyword evidence="4" id="KW-1185">Reference proteome</keyword>
<feature type="transmembrane region" description="Helical" evidence="1">
    <location>
        <begin position="305"/>
        <end position="326"/>
    </location>
</feature>
<feature type="transmembrane region" description="Helical" evidence="1">
    <location>
        <begin position="170"/>
        <end position="186"/>
    </location>
</feature>
<dbReference type="GO" id="GO:0016747">
    <property type="term" value="F:acyltransferase activity, transferring groups other than amino-acyl groups"/>
    <property type="evidence" value="ECO:0007669"/>
    <property type="project" value="InterPro"/>
</dbReference>
<protein>
    <submittedName>
        <fullName evidence="3">Peptidoglycan/LPS O-acetylase OafA/YrhL, contains acyltransferase and SGNH-hydrolase domains</fullName>
    </submittedName>
</protein>
<dbReference type="GO" id="GO:0016020">
    <property type="term" value="C:membrane"/>
    <property type="evidence" value="ECO:0007669"/>
    <property type="project" value="TreeGrafter"/>
</dbReference>
<proteinExistence type="predicted"/>
<feature type="transmembrane region" description="Helical" evidence="1">
    <location>
        <begin position="221"/>
        <end position="240"/>
    </location>
</feature>
<reference evidence="3 4" key="1">
    <citation type="submission" date="2016-10" db="EMBL/GenBank/DDBJ databases">
        <authorList>
            <person name="de Groot N.N."/>
        </authorList>
    </citation>
    <scope>NUCLEOTIDE SEQUENCE [LARGE SCALE GENOMIC DNA]</scope>
    <source>
        <strain evidence="3 4">DSM 6793</strain>
    </source>
</reference>
<dbReference type="EMBL" id="FOLE01000002">
    <property type="protein sequence ID" value="SFB99293.1"/>
    <property type="molecule type" value="Genomic_DNA"/>
</dbReference>
<feature type="domain" description="Acyltransferase 3" evidence="2">
    <location>
        <begin position="26"/>
        <end position="364"/>
    </location>
</feature>
<dbReference type="AlphaFoldDB" id="A0A1I1FQD4"/>
<feature type="transmembrane region" description="Helical" evidence="1">
    <location>
        <begin position="346"/>
        <end position="368"/>
    </location>
</feature>
<evidence type="ECO:0000313" key="3">
    <source>
        <dbReference type="EMBL" id="SFB99293.1"/>
    </source>
</evidence>
<dbReference type="GO" id="GO:0016787">
    <property type="term" value="F:hydrolase activity"/>
    <property type="evidence" value="ECO:0007669"/>
    <property type="project" value="UniProtKB-KW"/>
</dbReference>
<keyword evidence="1" id="KW-0812">Transmembrane</keyword>
<feature type="transmembrane region" description="Helical" evidence="1">
    <location>
        <begin position="31"/>
        <end position="48"/>
    </location>
</feature>
<gene>
    <name evidence="3" type="ORF">SAMN05421780_102210</name>
</gene>
<keyword evidence="1" id="KW-1133">Transmembrane helix</keyword>
<feature type="transmembrane region" description="Helical" evidence="1">
    <location>
        <begin position="252"/>
        <end position="269"/>
    </location>
</feature>
<organism evidence="3 4">
    <name type="scientific">Flexibacter flexilis DSM 6793</name>
    <dbReference type="NCBI Taxonomy" id="927664"/>
    <lineage>
        <taxon>Bacteria</taxon>
        <taxon>Pseudomonadati</taxon>
        <taxon>Bacteroidota</taxon>
        <taxon>Cytophagia</taxon>
        <taxon>Cytophagales</taxon>
        <taxon>Flexibacteraceae</taxon>
        <taxon>Flexibacter</taxon>
    </lineage>
</organism>
<evidence type="ECO:0000256" key="1">
    <source>
        <dbReference type="SAM" id="Phobius"/>
    </source>
</evidence>
<accession>A0A1I1FQD4</accession>
<dbReference type="PANTHER" id="PTHR23028:SF53">
    <property type="entry name" value="ACYL_TRANSF_3 DOMAIN-CONTAINING PROTEIN"/>
    <property type="match status" value="1"/>
</dbReference>
<dbReference type="InterPro" id="IPR050879">
    <property type="entry name" value="Acyltransferase_3"/>
</dbReference>
<dbReference type="STRING" id="927664.SAMN05421780_102210"/>
<keyword evidence="3" id="KW-0012">Acyltransferase</keyword>
<keyword evidence="3" id="KW-0808">Transferase</keyword>
<dbReference type="OrthoDB" id="290051at2"/>
<dbReference type="PANTHER" id="PTHR23028">
    <property type="entry name" value="ACETYLTRANSFERASE"/>
    <property type="match status" value="1"/>
</dbReference>
<dbReference type="Proteomes" id="UP000199514">
    <property type="component" value="Unassembled WGS sequence"/>
</dbReference>
<dbReference type="RefSeq" id="WP_143083872.1">
    <property type="nucleotide sequence ID" value="NZ_FOLE01000002.1"/>
</dbReference>
<feature type="transmembrane region" description="Helical" evidence="1">
    <location>
        <begin position="114"/>
        <end position="134"/>
    </location>
</feature>
<keyword evidence="1" id="KW-0472">Membrane</keyword>
<name>A0A1I1FQD4_9BACT</name>
<feature type="transmembrane region" description="Helical" evidence="1">
    <location>
        <begin position="275"/>
        <end position="293"/>
    </location>
</feature>
<dbReference type="GO" id="GO:0009103">
    <property type="term" value="P:lipopolysaccharide biosynthetic process"/>
    <property type="evidence" value="ECO:0007669"/>
    <property type="project" value="TreeGrafter"/>
</dbReference>